<dbReference type="Pfam" id="PF10294">
    <property type="entry name" value="Methyltransf_16"/>
    <property type="match status" value="1"/>
</dbReference>
<dbReference type="AlphaFoldDB" id="A0AAV3YDE9"/>
<accession>A0AAV3YDE9</accession>
<dbReference type="EMBL" id="BLXT01000876">
    <property type="protein sequence ID" value="GFN81064.1"/>
    <property type="molecule type" value="Genomic_DNA"/>
</dbReference>
<feature type="region of interest" description="Disordered" evidence="1">
    <location>
        <begin position="56"/>
        <end position="85"/>
    </location>
</feature>
<keyword evidence="2" id="KW-0808">Transferase</keyword>
<dbReference type="InterPro" id="IPR019410">
    <property type="entry name" value="Methyltransf_16"/>
</dbReference>
<reference evidence="2 3" key="1">
    <citation type="journal article" date="2021" name="Elife">
        <title>Chloroplast acquisition without the gene transfer in kleptoplastic sea slugs, Plakobranchus ocellatus.</title>
        <authorList>
            <person name="Maeda T."/>
            <person name="Takahashi S."/>
            <person name="Yoshida T."/>
            <person name="Shimamura S."/>
            <person name="Takaki Y."/>
            <person name="Nagai Y."/>
            <person name="Toyoda A."/>
            <person name="Suzuki Y."/>
            <person name="Arimoto A."/>
            <person name="Ishii H."/>
            <person name="Satoh N."/>
            <person name="Nishiyama T."/>
            <person name="Hasebe M."/>
            <person name="Maruyama T."/>
            <person name="Minagawa J."/>
            <person name="Obokata J."/>
            <person name="Shigenobu S."/>
        </authorList>
    </citation>
    <scope>NUCLEOTIDE SEQUENCE [LARGE SCALE GENOMIC DNA]</scope>
</reference>
<dbReference type="SUPFAM" id="SSF53335">
    <property type="entry name" value="S-adenosyl-L-methionine-dependent methyltransferases"/>
    <property type="match status" value="1"/>
</dbReference>
<evidence type="ECO:0000313" key="3">
    <source>
        <dbReference type="Proteomes" id="UP000735302"/>
    </source>
</evidence>
<dbReference type="GO" id="GO:0005634">
    <property type="term" value="C:nucleus"/>
    <property type="evidence" value="ECO:0007669"/>
    <property type="project" value="TreeGrafter"/>
</dbReference>
<evidence type="ECO:0000313" key="2">
    <source>
        <dbReference type="EMBL" id="GFN81064.1"/>
    </source>
</evidence>
<dbReference type="PANTHER" id="PTHR23108:SF0">
    <property type="entry name" value="METHYLTRANSFERASE-LIKE PROTEIN 22"/>
    <property type="match status" value="1"/>
</dbReference>
<dbReference type="Proteomes" id="UP000735302">
    <property type="component" value="Unassembled WGS sequence"/>
</dbReference>
<feature type="compositionally biased region" description="Polar residues" evidence="1">
    <location>
        <begin position="76"/>
        <end position="85"/>
    </location>
</feature>
<name>A0AAV3YDE9_9GAST</name>
<protein>
    <submittedName>
        <fullName evidence="2">Methyltransferase-like 22</fullName>
    </submittedName>
</protein>
<evidence type="ECO:0000256" key="1">
    <source>
        <dbReference type="SAM" id="MobiDB-lite"/>
    </source>
</evidence>
<dbReference type="Gene3D" id="3.40.50.150">
    <property type="entry name" value="Vaccinia Virus protein VP39"/>
    <property type="match status" value="1"/>
</dbReference>
<dbReference type="PANTHER" id="PTHR23108">
    <property type="entry name" value="METHYLTRANSFERASE-RELATED"/>
    <property type="match status" value="1"/>
</dbReference>
<proteinExistence type="predicted"/>
<gene>
    <name evidence="2" type="ORF">PoB_000757000</name>
</gene>
<sequence>MSDVTCDYETKWTSVSDPSVSRFCFVLPPEFSNSNDEKNIQIRYCQCSLANVNSLSRNPDDMNDGNPASKRRKSSLCPSKSASTDFNKGREKIQLPNHNSCSIFKKGPDKDKSGKILSGQNDIAFRQETCELDEDGDLKVIRKVCQNTSNFFLPDIQCPLIYSHPEGRTLHANQICSQFTGQGSTSSWEVITLEHRMETFLRDVGHQLWAGALLLCDYLIYQGSNILVQNPAILDLGAGLGMTSIIAAMFASSVICTDFRADIVAQAERNWHKNRWMLPKLSCKDIAFKVLDWTSNDHFDGGEKCLPEKYALQTEDRHLLQKVNINLGAEVIYDEDLTDAFFKTIYNLLLFKPSKDVLITLEKRMVFETGNLEVCSPAYEHFQENIADLVSVDELPVHFSAEQINTDFPQFFQYTRNKEMELWKISSQFTSSSSEQS</sequence>
<dbReference type="GO" id="GO:0032259">
    <property type="term" value="P:methylation"/>
    <property type="evidence" value="ECO:0007669"/>
    <property type="project" value="UniProtKB-KW"/>
</dbReference>
<dbReference type="InterPro" id="IPR029063">
    <property type="entry name" value="SAM-dependent_MTases_sf"/>
</dbReference>
<organism evidence="2 3">
    <name type="scientific">Plakobranchus ocellatus</name>
    <dbReference type="NCBI Taxonomy" id="259542"/>
    <lineage>
        <taxon>Eukaryota</taxon>
        <taxon>Metazoa</taxon>
        <taxon>Spiralia</taxon>
        <taxon>Lophotrochozoa</taxon>
        <taxon>Mollusca</taxon>
        <taxon>Gastropoda</taxon>
        <taxon>Heterobranchia</taxon>
        <taxon>Euthyneura</taxon>
        <taxon>Panpulmonata</taxon>
        <taxon>Sacoglossa</taxon>
        <taxon>Placobranchoidea</taxon>
        <taxon>Plakobranchidae</taxon>
        <taxon>Plakobranchus</taxon>
    </lineage>
</organism>
<keyword evidence="2" id="KW-0489">Methyltransferase</keyword>
<keyword evidence="3" id="KW-1185">Reference proteome</keyword>
<dbReference type="GO" id="GO:0008276">
    <property type="term" value="F:protein methyltransferase activity"/>
    <property type="evidence" value="ECO:0007669"/>
    <property type="project" value="InterPro"/>
</dbReference>
<dbReference type="InterPro" id="IPR038899">
    <property type="entry name" value="METTL22"/>
</dbReference>
<comment type="caution">
    <text evidence="2">The sequence shown here is derived from an EMBL/GenBank/DDBJ whole genome shotgun (WGS) entry which is preliminary data.</text>
</comment>